<gene>
    <name evidence="2" type="ORF">CIL03_06955</name>
</gene>
<dbReference type="Gene3D" id="3.10.450.310">
    <property type="match status" value="1"/>
</dbReference>
<dbReference type="InterPro" id="IPR042274">
    <property type="entry name" value="YycH/YycI_2"/>
</dbReference>
<evidence type="ECO:0000259" key="1">
    <source>
        <dbReference type="Pfam" id="PF07435"/>
    </source>
</evidence>
<dbReference type="CDD" id="cd15787">
    <property type="entry name" value="YycH_N"/>
    <property type="match status" value="1"/>
</dbReference>
<accession>A0A265NBM4</accession>
<name>A0A265NBM4_9BACI</name>
<comment type="caution">
    <text evidence="2">The sequence shown here is derived from an EMBL/GenBank/DDBJ whole genome shotgun (WGS) entry which is preliminary data.</text>
</comment>
<dbReference type="OrthoDB" id="2382185at2"/>
<proteinExistence type="predicted"/>
<dbReference type="Gene3D" id="3.30.310.160">
    <property type="entry name" value="YycH protein, domain 2"/>
    <property type="match status" value="1"/>
</dbReference>
<dbReference type="Pfam" id="PF07435">
    <property type="entry name" value="YycH"/>
    <property type="match status" value="1"/>
</dbReference>
<evidence type="ECO:0000313" key="3">
    <source>
        <dbReference type="Proteomes" id="UP000216498"/>
    </source>
</evidence>
<dbReference type="AlphaFoldDB" id="A0A265NBM4"/>
<protein>
    <recommendedName>
        <fullName evidence="1">Regulatory protein YycH domain-containing protein</fullName>
    </recommendedName>
</protein>
<sequence>MKLETAKTLALIILIGISLLLTYGLWSYQPSGDTLQNPTYEAETSLGGTKESKKSLIEPESVIFHADNSYYGFSDPLKQRELYNEMQSWVLNNFETGPPKDILEQSHLVELVFPDELPMNILNSNSLFNFNDKETVFPSWHFNRVYFTFESETASLQAHFVSANGQQEATAYINDSANYEQLWSYVSNMDFEVLQEYMLFNEENTPIYIPANRIELPGYSFTIEKLDPNLLINALFRTPSAVRPIYNNGERLYTDNQRQIRVFENGSSMEFYNPYPEDYERTESLKLIDQSILSINDHFGWTQEYNLLDVEENTVRYLMYYDGYPVFDSSHLNLNIIEQRWINQDLSIYQRPLYTLETSFPIDSVELPSGSDIIHYLENNPASNYNIENITDLQIGYRLNFQGEDDSIILVPAWYMNYNGSWLEFKFSDLSISEGGS</sequence>
<dbReference type="EMBL" id="NPMS01000002">
    <property type="protein sequence ID" value="OZU89442.1"/>
    <property type="molecule type" value="Genomic_DNA"/>
</dbReference>
<reference evidence="2 3" key="1">
    <citation type="submission" date="2017-08" db="EMBL/GenBank/DDBJ databases">
        <title>Virgibacillus indicus sp. nov. and Virgibacillus profoundi sp. nov, two moderately halophilic bacteria isolated from marine sediment by using the Microfluidic Streak Plate.</title>
        <authorList>
            <person name="Xu B."/>
            <person name="Hu B."/>
            <person name="Wang J."/>
            <person name="Zhu Y."/>
            <person name="Huang L."/>
            <person name="Du W."/>
            <person name="Huang Y."/>
        </authorList>
    </citation>
    <scope>NUCLEOTIDE SEQUENCE [LARGE SCALE GENOMIC DNA]</scope>
    <source>
        <strain evidence="2 3">IO3-P2-C2</strain>
    </source>
</reference>
<keyword evidence="3" id="KW-1185">Reference proteome</keyword>
<feature type="domain" description="Regulatory protein YycH" evidence="1">
    <location>
        <begin position="4"/>
        <end position="425"/>
    </location>
</feature>
<organism evidence="2 3">
    <name type="scientific">Virgibacillus indicus</name>
    <dbReference type="NCBI Taxonomy" id="2024554"/>
    <lineage>
        <taxon>Bacteria</taxon>
        <taxon>Bacillati</taxon>
        <taxon>Bacillota</taxon>
        <taxon>Bacilli</taxon>
        <taxon>Bacillales</taxon>
        <taxon>Bacillaceae</taxon>
        <taxon>Virgibacillus</taxon>
    </lineage>
</organism>
<dbReference type="Proteomes" id="UP000216498">
    <property type="component" value="Unassembled WGS sequence"/>
</dbReference>
<dbReference type="RefSeq" id="WP_094885010.1">
    <property type="nucleotide sequence ID" value="NZ_NPMS01000002.1"/>
</dbReference>
<evidence type="ECO:0000313" key="2">
    <source>
        <dbReference type="EMBL" id="OZU89442.1"/>
    </source>
</evidence>
<dbReference type="InterPro" id="IPR009996">
    <property type="entry name" value="YycH"/>
</dbReference>